<proteinExistence type="predicted"/>
<dbReference type="Proteomes" id="UP000053647">
    <property type="component" value="Unassembled WGS sequence"/>
</dbReference>
<dbReference type="HOGENOM" id="CLU_001650_6_2_1"/>
<protein>
    <submittedName>
        <fullName evidence="1">Uncharacterized protein</fullName>
    </submittedName>
</protein>
<reference evidence="2" key="2">
    <citation type="submission" date="2015-01" db="EMBL/GenBank/DDBJ databases">
        <title>Evolutionary Origins and Diversification of the Mycorrhizal Mutualists.</title>
        <authorList>
            <consortium name="DOE Joint Genome Institute"/>
            <consortium name="Mycorrhizal Genomics Consortium"/>
            <person name="Kohler A."/>
            <person name="Kuo A."/>
            <person name="Nagy L.G."/>
            <person name="Floudas D."/>
            <person name="Copeland A."/>
            <person name="Barry K.W."/>
            <person name="Cichocki N."/>
            <person name="Veneault-Fourrey C."/>
            <person name="LaButti K."/>
            <person name="Lindquist E.A."/>
            <person name="Lipzen A."/>
            <person name="Lundell T."/>
            <person name="Morin E."/>
            <person name="Murat C."/>
            <person name="Riley R."/>
            <person name="Ohm R."/>
            <person name="Sun H."/>
            <person name="Tunlid A."/>
            <person name="Henrissat B."/>
            <person name="Grigoriev I.V."/>
            <person name="Hibbett D.S."/>
            <person name="Martin F."/>
        </authorList>
    </citation>
    <scope>NUCLEOTIDE SEQUENCE [LARGE SCALE GENOMIC DNA]</scope>
    <source>
        <strain evidence="2">ATCC 200175</strain>
    </source>
</reference>
<feature type="non-terminal residue" evidence="1">
    <location>
        <position position="153"/>
    </location>
</feature>
<dbReference type="PANTHER" id="PTHR11439">
    <property type="entry name" value="GAG-POL-RELATED RETROTRANSPOSON"/>
    <property type="match status" value="1"/>
</dbReference>
<feature type="non-terminal residue" evidence="1">
    <location>
        <position position="1"/>
    </location>
</feature>
<evidence type="ECO:0000313" key="2">
    <source>
        <dbReference type="Proteomes" id="UP000053647"/>
    </source>
</evidence>
<keyword evidence="2" id="KW-1185">Reference proteome</keyword>
<dbReference type="EMBL" id="KN819338">
    <property type="protein sequence ID" value="KIJ15237.1"/>
    <property type="molecule type" value="Genomic_DNA"/>
</dbReference>
<dbReference type="AlphaFoldDB" id="A0A0C9U758"/>
<name>A0A0C9U758_PAXIN</name>
<dbReference type="CDD" id="cd09272">
    <property type="entry name" value="RNase_HI_RT_Ty1"/>
    <property type="match status" value="1"/>
</dbReference>
<gene>
    <name evidence="1" type="ORF">PAXINDRAFT_52820</name>
</gene>
<evidence type="ECO:0000313" key="1">
    <source>
        <dbReference type="EMBL" id="KIJ15237.1"/>
    </source>
</evidence>
<accession>A0A0C9U758</accession>
<dbReference type="OrthoDB" id="2685291at2759"/>
<dbReference type="PANTHER" id="PTHR11439:SF467">
    <property type="entry name" value="INTEGRASE CATALYTIC DOMAIN-CONTAINING PROTEIN"/>
    <property type="match status" value="1"/>
</dbReference>
<reference evidence="1 2" key="1">
    <citation type="submission" date="2014-06" db="EMBL/GenBank/DDBJ databases">
        <authorList>
            <consortium name="DOE Joint Genome Institute"/>
            <person name="Kuo A."/>
            <person name="Kohler A."/>
            <person name="Nagy L.G."/>
            <person name="Floudas D."/>
            <person name="Copeland A."/>
            <person name="Barry K.W."/>
            <person name="Cichocki N."/>
            <person name="Veneault-Fourrey C."/>
            <person name="LaButti K."/>
            <person name="Lindquist E.A."/>
            <person name="Lipzen A."/>
            <person name="Lundell T."/>
            <person name="Morin E."/>
            <person name="Murat C."/>
            <person name="Sun H."/>
            <person name="Tunlid A."/>
            <person name="Henrissat B."/>
            <person name="Grigoriev I.V."/>
            <person name="Hibbett D.S."/>
            <person name="Martin F."/>
            <person name="Nordberg H.P."/>
            <person name="Cantor M.N."/>
            <person name="Hua S.X."/>
        </authorList>
    </citation>
    <scope>NUCLEOTIDE SEQUENCE [LARGE SCALE GENOMIC DNA]</scope>
    <source>
        <strain evidence="1 2">ATCC 200175</strain>
    </source>
</reference>
<sequence length="153" mass="17140">LTGYSDASWARDIDDRRSTSGYVFQLGIATISWNSKKQPTVAASSTEAEYMAISHAAKQGLWLRQLMRELGIFANDGPTELFVDNTGAIALTKEARFHARTKHIDVHYHFVRERVEDRSFAILHVPTGEMIADGLTKPLPRVGHEDMLDNLSI</sequence>
<organism evidence="1 2">
    <name type="scientific">Paxillus involutus ATCC 200175</name>
    <dbReference type="NCBI Taxonomy" id="664439"/>
    <lineage>
        <taxon>Eukaryota</taxon>
        <taxon>Fungi</taxon>
        <taxon>Dikarya</taxon>
        <taxon>Basidiomycota</taxon>
        <taxon>Agaricomycotina</taxon>
        <taxon>Agaricomycetes</taxon>
        <taxon>Agaricomycetidae</taxon>
        <taxon>Boletales</taxon>
        <taxon>Paxilineae</taxon>
        <taxon>Paxillaceae</taxon>
        <taxon>Paxillus</taxon>
    </lineage>
</organism>